<reference evidence="3" key="2">
    <citation type="submission" date="2012-08" db="EMBL/GenBank/DDBJ databases">
        <title>Genome sequence of Kazachstania naganishii.</title>
        <authorList>
            <person name="Gordon J.L."/>
            <person name="Armisen D."/>
            <person name="Proux-Wera E."/>
            <person name="OhEigeartaigh S.S."/>
            <person name="Byrne K.P."/>
            <person name="Wolfe K.H."/>
        </authorList>
    </citation>
    <scope>NUCLEOTIDE SEQUENCE [LARGE SCALE GENOMIC DNA]</scope>
    <source>
        <strain evidence="3">ATCC MYA-139 / BCRC 22969 / CBS 8797 / CCRC 22969 / KCTC 17520 / NBRC 10181 / NCYC 3082</strain>
    </source>
</reference>
<organism evidence="2 3">
    <name type="scientific">Huiozyma naganishii (strain ATCC MYA-139 / BCRC 22969 / CBS 8797 / KCTC 17520 / NBRC 10181 / NCYC 3082 / Yp74L-3)</name>
    <name type="common">Yeast</name>
    <name type="synonym">Kazachstania naganishii</name>
    <dbReference type="NCBI Taxonomy" id="1071383"/>
    <lineage>
        <taxon>Eukaryota</taxon>
        <taxon>Fungi</taxon>
        <taxon>Dikarya</taxon>
        <taxon>Ascomycota</taxon>
        <taxon>Saccharomycotina</taxon>
        <taxon>Saccharomycetes</taxon>
        <taxon>Saccharomycetales</taxon>
        <taxon>Saccharomycetaceae</taxon>
        <taxon>Huiozyma</taxon>
    </lineage>
</organism>
<gene>
    <name evidence="2" type="primary">KNAG0D02160</name>
    <name evidence="2" type="ordered locus">KNAG_0D02160</name>
</gene>
<dbReference type="HOGENOM" id="CLU_065858_0_0_1"/>
<feature type="region of interest" description="Disordered" evidence="1">
    <location>
        <begin position="132"/>
        <end position="215"/>
    </location>
</feature>
<dbReference type="GO" id="GO:0000480">
    <property type="term" value="P:endonucleolytic cleavage in 5'-ETS of tricistronic rRNA transcript (SSU-rRNA, 5.8S rRNA, LSU-rRNA)"/>
    <property type="evidence" value="ECO:0007669"/>
    <property type="project" value="EnsemblFungi"/>
</dbReference>
<dbReference type="OMA" id="NTIQHRI"/>
<evidence type="ECO:0000313" key="2">
    <source>
        <dbReference type="EMBL" id="CCK69966.1"/>
    </source>
</evidence>
<feature type="compositionally biased region" description="Basic and acidic residues" evidence="1">
    <location>
        <begin position="132"/>
        <end position="142"/>
    </location>
</feature>
<feature type="region of interest" description="Disordered" evidence="1">
    <location>
        <begin position="249"/>
        <end position="272"/>
    </location>
</feature>
<dbReference type="eggNOG" id="KOG3117">
    <property type="taxonomic scope" value="Eukaryota"/>
</dbReference>
<name>J7S6W7_HUIN7</name>
<protein>
    <submittedName>
        <fullName evidence="2">Uncharacterized protein</fullName>
    </submittedName>
</protein>
<reference evidence="2 3" key="1">
    <citation type="journal article" date="2011" name="Proc. Natl. Acad. Sci. U.S.A.">
        <title>Evolutionary erosion of yeast sex chromosomes by mating-type switching accidents.</title>
        <authorList>
            <person name="Gordon J.L."/>
            <person name="Armisen D."/>
            <person name="Proux-Wera E."/>
            <person name="Oheigeartaigh S.S."/>
            <person name="Byrne K.P."/>
            <person name="Wolfe K.H."/>
        </authorList>
    </citation>
    <scope>NUCLEOTIDE SEQUENCE [LARGE SCALE GENOMIC DNA]</scope>
    <source>
        <strain evidence="3">ATCC MYA-139 / BCRC 22969 / CBS 8797 / CCRC 22969 / KCTC 17520 / NBRC 10181 / NCYC 3082</strain>
    </source>
</reference>
<keyword evidence="3" id="KW-1185">Reference proteome</keyword>
<dbReference type="GeneID" id="34525655"/>
<dbReference type="RefSeq" id="XP_022464212.1">
    <property type="nucleotide sequence ID" value="XM_022607636.1"/>
</dbReference>
<evidence type="ECO:0000256" key="1">
    <source>
        <dbReference type="SAM" id="MobiDB-lite"/>
    </source>
</evidence>
<evidence type="ECO:0000313" key="3">
    <source>
        <dbReference type="Proteomes" id="UP000006310"/>
    </source>
</evidence>
<dbReference type="GO" id="GO:0000447">
    <property type="term" value="P:endonucleolytic cleavage in ITS1 to separate SSU-rRNA from 5.8S rRNA and LSU-rRNA from tricistronic rRNA transcript (SSU-rRNA, 5.8S rRNA, LSU-rRNA)"/>
    <property type="evidence" value="ECO:0007669"/>
    <property type="project" value="EnsemblFungi"/>
</dbReference>
<proteinExistence type="predicted"/>
<dbReference type="KEGG" id="kng:KNAG_0D02160"/>
<sequence length="359" mass="40499">MNQLDSALEAINDSLEATSRSLTQLKEFYSTDYSKDPIAKTLGVRDGDKLEKVSLLTLKNGSMLSYVNSLLLVLQGKVDVECKDPSMQLGREMAIRDRVVLERGVKPLEKKLSYQLDNLVKAYRRTEKEYLEAERRAKDKSLSARTQRGSDSEGSSDSSDSEEEASYRPNVVRSKAKPSAVVSTSADQEQNKGADAEENADGIYRPPKISAMLPPSLTSRHFEDKFSAKEHQDRSGKSRMQAMEEYLKDQSDQPDWEASIGTNIVNHGRGGIKSSRATEKELAVTNYEEENFTRVNPNMGKSKVEKRKMKQRERMAKVNVLGGEDFGIFNNSKRKLEDSTSRRGNKKSKNAWDRAKRRL</sequence>
<accession>J7S6W7</accession>
<dbReference type="Proteomes" id="UP000006310">
    <property type="component" value="Chromosome 4"/>
</dbReference>
<feature type="region of interest" description="Disordered" evidence="1">
    <location>
        <begin position="329"/>
        <end position="359"/>
    </location>
</feature>
<dbReference type="GO" id="GO:0032040">
    <property type="term" value="C:small-subunit processome"/>
    <property type="evidence" value="ECO:0007669"/>
    <property type="project" value="EnsemblFungi"/>
</dbReference>
<dbReference type="AlphaFoldDB" id="J7S6W7"/>
<dbReference type="OrthoDB" id="203440at2759"/>
<dbReference type="STRING" id="1071383.J7S6W7"/>
<feature type="compositionally biased region" description="Basic and acidic residues" evidence="1">
    <location>
        <begin position="350"/>
        <end position="359"/>
    </location>
</feature>
<dbReference type="EMBL" id="HE978317">
    <property type="protein sequence ID" value="CCK69966.1"/>
    <property type="molecule type" value="Genomic_DNA"/>
</dbReference>